<evidence type="ECO:0000259" key="1">
    <source>
        <dbReference type="Pfam" id="PF19289"/>
    </source>
</evidence>
<keyword evidence="3" id="KW-1185">Reference proteome</keyword>
<gene>
    <name evidence="2" type="ORF">OV287_13670</name>
</gene>
<dbReference type="PANTHER" id="PTHR43421">
    <property type="entry name" value="METALLOPROTEASE PMBA"/>
    <property type="match status" value="1"/>
</dbReference>
<dbReference type="InterPro" id="IPR036059">
    <property type="entry name" value="TldD/PmbA_sf"/>
</dbReference>
<dbReference type="PANTHER" id="PTHR43421:SF1">
    <property type="entry name" value="METALLOPROTEASE PMBA"/>
    <property type="match status" value="1"/>
</dbReference>
<dbReference type="SUPFAM" id="SSF111283">
    <property type="entry name" value="Putative modulator of DNA gyrase, PmbA/TldD"/>
    <property type="match status" value="1"/>
</dbReference>
<dbReference type="EMBL" id="JAPNKA010000001">
    <property type="protein sequence ID" value="MCY1075535.1"/>
    <property type="molecule type" value="Genomic_DNA"/>
</dbReference>
<dbReference type="InterPro" id="IPR047657">
    <property type="entry name" value="PmbA"/>
</dbReference>
<dbReference type="Pfam" id="PF19289">
    <property type="entry name" value="PmbA_TldD_3rd"/>
    <property type="match status" value="1"/>
</dbReference>
<dbReference type="RefSeq" id="WP_267534466.1">
    <property type="nucleotide sequence ID" value="NZ_JAPNKA010000001.1"/>
</dbReference>
<sequence>MASGEHERPVSAGAPEEGACAGMDLGLLAGEARARMEAFTRGQVPTRAELFLTASRRLSLEYEVGPGRFSLSRGESVSAAARVWREEGTGFAALSVGGAEDLERVLNVASERVRPDARAPLPALPAPGVSPPGLPELSGERARELAEHVARTVLPPGVVVQAAVLTCTASASLLVRGEGVLQGSLDARQEAIVRCETSRGAVVDGVAGPLGEAWNLEPLRARLAEAVETLEGPAEAADPGLPLILRPAVAAPLVAALAWMLRGDVAVATPALARAVGKKLFPSVLSVVDEPLHPLGVWRRSVDDEGAPARALRLVDEGRFQGFLHSAATAARLGVEPNGRGLRAEGSPPTPSALNLFVVPRGDALPEHYTELVARVETFTTMPRPGVVSLMAGGWEVREGRRVKRLAPVELRLPVLETLRALRGVGEDLAFFPTADGCGTPTLILPPLLGG</sequence>
<dbReference type="InterPro" id="IPR045569">
    <property type="entry name" value="Metalloprtase-TldD/E_C"/>
</dbReference>
<evidence type="ECO:0000313" key="2">
    <source>
        <dbReference type="EMBL" id="MCY1075535.1"/>
    </source>
</evidence>
<protein>
    <submittedName>
        <fullName evidence="2">Metallopeptidase TldD-related protein</fullName>
    </submittedName>
</protein>
<feature type="domain" description="Metalloprotease TldD/E C-terminal" evidence="1">
    <location>
        <begin position="242"/>
        <end position="444"/>
    </location>
</feature>
<proteinExistence type="predicted"/>
<accession>A0ABT4A1N2</accession>
<evidence type="ECO:0000313" key="3">
    <source>
        <dbReference type="Proteomes" id="UP001207654"/>
    </source>
</evidence>
<reference evidence="2 3" key="1">
    <citation type="submission" date="2022-11" db="EMBL/GenBank/DDBJ databases">
        <title>Minimal conservation of predation-associated metabolite biosynthetic gene clusters underscores biosynthetic potential of Myxococcota including descriptions for ten novel species: Archangium lansinium sp. nov., Myxococcus landrumus sp. nov., Nannocystis bai.</title>
        <authorList>
            <person name="Ahearne A."/>
            <person name="Stevens C."/>
            <person name="Phillips K."/>
        </authorList>
    </citation>
    <scope>NUCLEOTIDE SEQUENCE [LARGE SCALE GENOMIC DNA]</scope>
    <source>
        <strain evidence="2 3">MIWBW</strain>
    </source>
</reference>
<organism evidence="2 3">
    <name type="scientific">Archangium lansingense</name>
    <dbReference type="NCBI Taxonomy" id="2995310"/>
    <lineage>
        <taxon>Bacteria</taxon>
        <taxon>Pseudomonadati</taxon>
        <taxon>Myxococcota</taxon>
        <taxon>Myxococcia</taxon>
        <taxon>Myxococcales</taxon>
        <taxon>Cystobacterineae</taxon>
        <taxon>Archangiaceae</taxon>
        <taxon>Archangium</taxon>
    </lineage>
</organism>
<comment type="caution">
    <text evidence="2">The sequence shown here is derived from an EMBL/GenBank/DDBJ whole genome shotgun (WGS) entry which is preliminary data.</text>
</comment>
<dbReference type="Proteomes" id="UP001207654">
    <property type="component" value="Unassembled WGS sequence"/>
</dbReference>
<name>A0ABT4A1N2_9BACT</name>